<evidence type="ECO:0000259" key="2">
    <source>
        <dbReference type="Pfam" id="PF20516"/>
    </source>
</evidence>
<feature type="compositionally biased region" description="Basic residues" evidence="1">
    <location>
        <begin position="12"/>
        <end position="23"/>
    </location>
</feature>
<dbReference type="Proteomes" id="UP001590950">
    <property type="component" value="Unassembled WGS sequence"/>
</dbReference>
<comment type="caution">
    <text evidence="3">The sequence shown here is derived from an EMBL/GenBank/DDBJ whole genome shotgun (WGS) entry which is preliminary data.</text>
</comment>
<accession>A0ABR4AKW2</accession>
<name>A0ABR4AKW2_9LECA</name>
<proteinExistence type="predicted"/>
<dbReference type="InterPro" id="IPR046797">
    <property type="entry name" value="PDDEXK_12"/>
</dbReference>
<feature type="compositionally biased region" description="Low complexity" evidence="1">
    <location>
        <begin position="82"/>
        <end position="106"/>
    </location>
</feature>
<organism evidence="3 4">
    <name type="scientific">Stereocaulon virgatum</name>
    <dbReference type="NCBI Taxonomy" id="373712"/>
    <lineage>
        <taxon>Eukaryota</taxon>
        <taxon>Fungi</taxon>
        <taxon>Dikarya</taxon>
        <taxon>Ascomycota</taxon>
        <taxon>Pezizomycotina</taxon>
        <taxon>Lecanoromycetes</taxon>
        <taxon>OSLEUM clade</taxon>
        <taxon>Lecanoromycetidae</taxon>
        <taxon>Lecanorales</taxon>
        <taxon>Lecanorineae</taxon>
        <taxon>Stereocaulaceae</taxon>
        <taxon>Stereocaulon</taxon>
    </lineage>
</organism>
<evidence type="ECO:0000313" key="4">
    <source>
        <dbReference type="Proteomes" id="UP001590950"/>
    </source>
</evidence>
<feature type="region of interest" description="Disordered" evidence="1">
    <location>
        <begin position="1"/>
        <end position="107"/>
    </location>
</feature>
<feature type="domain" description="PD-(D/E)XK nuclease-like" evidence="2">
    <location>
        <begin position="176"/>
        <end position="412"/>
    </location>
</feature>
<sequence>MSPQKKSGQTPHGKRRQSPRKHLPTTSQGVREHDQDEDEDVDEKTPKPPASVHSRGRTTELGIHDPVPLPPPIYKGYRPDNASAASPTRSSVTSSSQSESLSNTRSVSPVKQFVDLDMAERPTTFEGLNGHTAEKAGGVLGCYEDLVAVGRGFGVIPCSLKSFVEQNLHKSDWPPMHAYATTDDADRDRHLGDEVLRIHQNAEKCEKKGVAEVVWNSKVHEPLYELVAEHPKYKGAMGSMNITTARIQPKSLAMTHVSGMKMGSKMVDFAIYMKPDKEMKNNIRYTLRGDLKESQSVNQTMHGPLRMCPIAISVETKLPFSGGDTADIQSATWMGAGLARIRQMLPESEKIPTMPALLAHGHQLHLVAFQEQDDNNVMYGRLQLGSSDTLLGTFQMAKALEVLVDWANMDYRAWYFDKVIRSG</sequence>
<feature type="compositionally biased region" description="Polar residues" evidence="1">
    <location>
        <begin position="1"/>
        <end position="10"/>
    </location>
</feature>
<gene>
    <name evidence="3" type="ORF">N7G274_001855</name>
</gene>
<dbReference type="Pfam" id="PF20516">
    <property type="entry name" value="PDDEXK_12"/>
    <property type="match status" value="1"/>
</dbReference>
<keyword evidence="4" id="KW-1185">Reference proteome</keyword>
<evidence type="ECO:0000256" key="1">
    <source>
        <dbReference type="SAM" id="MobiDB-lite"/>
    </source>
</evidence>
<protein>
    <recommendedName>
        <fullName evidence="2">PD-(D/E)XK nuclease-like domain-containing protein</fullName>
    </recommendedName>
</protein>
<dbReference type="EMBL" id="JBEFKJ010000004">
    <property type="protein sequence ID" value="KAL2046408.1"/>
    <property type="molecule type" value="Genomic_DNA"/>
</dbReference>
<evidence type="ECO:0000313" key="3">
    <source>
        <dbReference type="EMBL" id="KAL2046408.1"/>
    </source>
</evidence>
<reference evidence="3 4" key="1">
    <citation type="submission" date="2024-09" db="EMBL/GenBank/DDBJ databases">
        <title>Rethinking Asexuality: The Enigmatic Case of Functional Sexual Genes in Lepraria (Stereocaulaceae).</title>
        <authorList>
            <person name="Doellman M."/>
            <person name="Sun Y."/>
            <person name="Barcenas-Pena A."/>
            <person name="Lumbsch H.T."/>
            <person name="Grewe F."/>
        </authorList>
    </citation>
    <scope>NUCLEOTIDE SEQUENCE [LARGE SCALE GENOMIC DNA]</scope>
    <source>
        <strain evidence="3 4">Mercado 3170</strain>
    </source>
</reference>